<dbReference type="GO" id="GO:0005525">
    <property type="term" value="F:GTP binding"/>
    <property type="evidence" value="ECO:0007669"/>
    <property type="project" value="UniProtKB-KW"/>
</dbReference>
<dbReference type="Pfam" id="PF02263">
    <property type="entry name" value="GBP"/>
    <property type="match status" value="1"/>
</dbReference>
<evidence type="ECO:0000313" key="9">
    <source>
        <dbReference type="Proteomes" id="UP000195402"/>
    </source>
</evidence>
<dbReference type="InterPro" id="IPR015894">
    <property type="entry name" value="Guanylate-bd_N"/>
</dbReference>
<dbReference type="PROSITE" id="PS51715">
    <property type="entry name" value="G_GB1_RHD3"/>
    <property type="match status" value="1"/>
</dbReference>
<dbReference type="FunCoup" id="A0A200PQ44">
    <property type="interactions" value="822"/>
</dbReference>
<dbReference type="SUPFAM" id="SSF52540">
    <property type="entry name" value="P-loop containing nucleoside triphosphate hydrolases"/>
    <property type="match status" value="1"/>
</dbReference>
<reference evidence="8 9" key="1">
    <citation type="journal article" date="2017" name="Mol. Plant">
        <title>The Genome of Medicinal Plant Macleaya cordata Provides New Insights into Benzylisoquinoline Alkaloids Metabolism.</title>
        <authorList>
            <person name="Liu X."/>
            <person name="Liu Y."/>
            <person name="Huang P."/>
            <person name="Ma Y."/>
            <person name="Qing Z."/>
            <person name="Tang Q."/>
            <person name="Cao H."/>
            <person name="Cheng P."/>
            <person name="Zheng Y."/>
            <person name="Yuan Z."/>
            <person name="Zhou Y."/>
            <person name="Liu J."/>
            <person name="Tang Z."/>
            <person name="Zhuo Y."/>
            <person name="Zhang Y."/>
            <person name="Yu L."/>
            <person name="Huang J."/>
            <person name="Yang P."/>
            <person name="Peng Q."/>
            <person name="Zhang J."/>
            <person name="Jiang W."/>
            <person name="Zhang Z."/>
            <person name="Lin K."/>
            <person name="Ro D.K."/>
            <person name="Chen X."/>
            <person name="Xiong X."/>
            <person name="Shang Y."/>
            <person name="Huang S."/>
            <person name="Zeng J."/>
        </authorList>
    </citation>
    <scope>NUCLEOTIDE SEQUENCE [LARGE SCALE GENOMIC DNA]</scope>
    <source>
        <strain evidence="9">cv. BLH2017</strain>
        <tissue evidence="8">Root</tissue>
    </source>
</reference>
<dbReference type="GO" id="GO:0003924">
    <property type="term" value="F:GTPase activity"/>
    <property type="evidence" value="ECO:0007669"/>
    <property type="project" value="InterPro"/>
</dbReference>
<dbReference type="EMBL" id="MVGT01004338">
    <property type="protein sequence ID" value="OVA00326.1"/>
    <property type="molecule type" value="Genomic_DNA"/>
</dbReference>
<comment type="similarity">
    <text evidence="4">Belongs to the TRAFAC class dynamin-like GTPase superfamily. GB1/RHD3 GTPase family.</text>
</comment>
<dbReference type="Pfam" id="PF02841">
    <property type="entry name" value="GBP_C"/>
    <property type="match status" value="1"/>
</dbReference>
<evidence type="ECO:0000256" key="4">
    <source>
        <dbReference type="PROSITE-ProRule" id="PRU01052"/>
    </source>
</evidence>
<dbReference type="SUPFAM" id="SSF48340">
    <property type="entry name" value="Interferon-induced guanylate-binding protein 1 (GBP1), C-terminal domain"/>
    <property type="match status" value="1"/>
</dbReference>
<dbReference type="InterPro" id="IPR003191">
    <property type="entry name" value="Guanylate-bd/ATL_C"/>
</dbReference>
<evidence type="ECO:0000256" key="1">
    <source>
        <dbReference type="ARBA" id="ARBA00022741"/>
    </source>
</evidence>
<dbReference type="CDD" id="cd01851">
    <property type="entry name" value="GBP"/>
    <property type="match status" value="1"/>
</dbReference>
<dbReference type="AlphaFoldDB" id="A0A200PQ44"/>
<proteinExistence type="inferred from homology"/>
<protein>
    <submittedName>
        <fullName evidence="8">Guanylate-binding protein</fullName>
    </submittedName>
</protein>
<name>A0A200PQ44_MACCD</name>
<feature type="region of interest" description="Disordered" evidence="6">
    <location>
        <begin position="24"/>
        <end position="43"/>
    </location>
</feature>
<dbReference type="OrthoDB" id="2135133at2759"/>
<gene>
    <name evidence="8" type="ORF">BVC80_1183g11</name>
</gene>
<feature type="coiled-coil region" evidence="5">
    <location>
        <begin position="626"/>
        <end position="660"/>
    </location>
</feature>
<organism evidence="8 9">
    <name type="scientific">Macleaya cordata</name>
    <name type="common">Five-seeded plume-poppy</name>
    <name type="synonym">Bocconia cordata</name>
    <dbReference type="NCBI Taxonomy" id="56857"/>
    <lineage>
        <taxon>Eukaryota</taxon>
        <taxon>Viridiplantae</taxon>
        <taxon>Streptophyta</taxon>
        <taxon>Embryophyta</taxon>
        <taxon>Tracheophyta</taxon>
        <taxon>Spermatophyta</taxon>
        <taxon>Magnoliopsida</taxon>
        <taxon>Ranunculales</taxon>
        <taxon>Papaveraceae</taxon>
        <taxon>Papaveroideae</taxon>
        <taxon>Macleaya</taxon>
    </lineage>
</organism>
<keyword evidence="1" id="KW-0547">Nucleotide-binding</keyword>
<feature type="coiled-coil region" evidence="5">
    <location>
        <begin position="722"/>
        <end position="946"/>
    </location>
</feature>
<dbReference type="OMA" id="FIRESEM"/>
<keyword evidence="3" id="KW-0342">GTP-binding</keyword>
<feature type="coiled-coil region" evidence="5">
    <location>
        <begin position="527"/>
        <end position="600"/>
    </location>
</feature>
<evidence type="ECO:0000256" key="6">
    <source>
        <dbReference type="SAM" id="MobiDB-lite"/>
    </source>
</evidence>
<sequence length="1076" mass="121561">MQRFFSRGGGSTASKDNNHESIEASSPQFLSQNQNSPVFSATGTGPARPLRLVYCDEKGKFRMDPEALTTLQLVKGPIGVVSVCGRSRQGKSFILNQLLGRSSGFQVASTHRPCTKGLWMWSAPLKRTALDGTEYNLILLDSEGIDAYDQTGTYSTQIFSLAVLLSSMFIYNQMGGIDEAAIDRLSLVTEMTKHIRVRASGGSCTASELGQFSPIFVWLLRDFYFDLEEDNRKITPRDYLELALRPVPGGGKDLSAKNEIRESIRSLFPDRECFTLVRPLNNENELQRLDQISIDKLRPEFRSGLDSLTKFVFERTRPKQIGAATMTGPVLAGITQSFLDALNNGAVPTIASSWQSVEEAECRRAYDSAAEVYMSAFDRSKPAEEVALREAHEEAVQKSLVVFNATAVGAGLPRQKYEKLLQIFFKKAFEDYRRNAFMEADLRCSSVIQSMEKKLRATCHDPDVKIDDVVKVLDGMLTEYEMSSHGPGKWQKLATFLQQSLEGLIVDLAKKQLDQAGSEKSALYLKCRSIEDKMGLLNKQLEASEKNKAQYLRRFEDAINDKKTLAEDYTRSITNLQSRCSSLEERCSSLLKAAESSKRESLEWKRKYEQVSSKQKAEEDQVNAEMSALLSRISVAEARVAAAREQVHSAEEEAMEWKRKFDLAGRETKAALEKASTVQERTNKQMQVKEEVLRVEFYASLAEKDEEIRDKVAKIGFAEQRLATASLELKVVESKMKNYEVEVSAQRLKIKELGEKLEAAKVAAQSFEREARILEQEKMHLEQKYLPELKQFEEAQERCRITEKDAKRATELADKARAEAVIAQREKSEVQRVAMERIAQIERAERLIEGLERQKADLMDAIRSLQVSEKDALSKVAQLEARVEEREQEIESLLKSNNEQRTNTVQVLENLLQTERAARGEANRRAETLSLQLQSTQGKLDLLQQEFTSARLTETALDSKLRTASHGKRSRLDDCGWESVQDMDIDEEITRVRKRSKSTAKTSPLKTIQVLDGGSAFNVDEDNHSQQTGSEDYTKFTIVKLKQELTKHGFGAELLQLRNPNKKDILSLYEKHVHGK</sequence>
<keyword evidence="9" id="KW-1185">Reference proteome</keyword>
<evidence type="ECO:0000256" key="3">
    <source>
        <dbReference type="ARBA" id="ARBA00023134"/>
    </source>
</evidence>
<keyword evidence="2" id="KW-0378">Hydrolase</keyword>
<accession>A0A200PQ44</accession>
<dbReference type="InterPro" id="IPR036543">
    <property type="entry name" value="Guanylate-bd_C_sf"/>
</dbReference>
<dbReference type="InterPro" id="IPR030386">
    <property type="entry name" value="G_GB1_RHD3_dom"/>
</dbReference>
<dbReference type="InterPro" id="IPR027417">
    <property type="entry name" value="P-loop_NTPase"/>
</dbReference>
<evidence type="ECO:0000256" key="2">
    <source>
        <dbReference type="ARBA" id="ARBA00022801"/>
    </source>
</evidence>
<dbReference type="Gene3D" id="3.40.50.300">
    <property type="entry name" value="P-loop containing nucleotide triphosphate hydrolases"/>
    <property type="match status" value="1"/>
</dbReference>
<keyword evidence="5" id="KW-0175">Coiled coil</keyword>
<evidence type="ECO:0000259" key="7">
    <source>
        <dbReference type="PROSITE" id="PS51715"/>
    </source>
</evidence>
<dbReference type="PANTHER" id="PTHR10751">
    <property type="entry name" value="GUANYLATE BINDING PROTEIN"/>
    <property type="match status" value="1"/>
</dbReference>
<evidence type="ECO:0000313" key="8">
    <source>
        <dbReference type="EMBL" id="OVA00326.1"/>
    </source>
</evidence>
<evidence type="ECO:0000256" key="5">
    <source>
        <dbReference type="SAM" id="Coils"/>
    </source>
</evidence>
<dbReference type="InParanoid" id="A0A200PQ44"/>
<comment type="caution">
    <text evidence="8">The sequence shown here is derived from an EMBL/GenBank/DDBJ whole genome shotgun (WGS) entry which is preliminary data.</text>
</comment>
<dbReference type="FunFam" id="3.40.50.300:FF:000723">
    <property type="entry name" value="Guanylate-binding family protein"/>
    <property type="match status" value="1"/>
</dbReference>
<dbReference type="FunFam" id="1.20.1000.10:FF:000003">
    <property type="entry name" value="Guanylate-binding family protein"/>
    <property type="match status" value="1"/>
</dbReference>
<dbReference type="Proteomes" id="UP000195402">
    <property type="component" value="Unassembled WGS sequence"/>
</dbReference>
<feature type="domain" description="GB1/RHD3-type G" evidence="7">
    <location>
        <begin position="75"/>
        <end position="317"/>
    </location>
</feature>
<dbReference type="Gene3D" id="1.20.1000.10">
    <property type="entry name" value="Guanylate-binding protein, C-terminal domain"/>
    <property type="match status" value="1"/>
</dbReference>